<evidence type="ECO:0000313" key="2">
    <source>
        <dbReference type="Proteomes" id="UP000887540"/>
    </source>
</evidence>
<keyword evidence="1" id="KW-1133">Transmembrane helix</keyword>
<dbReference type="WBParaSite" id="ACRNAN_scaffold8542.g7414.t1">
    <property type="protein sequence ID" value="ACRNAN_scaffold8542.g7414.t1"/>
    <property type="gene ID" value="ACRNAN_scaffold8542.g7414"/>
</dbReference>
<dbReference type="Proteomes" id="UP000887540">
    <property type="component" value="Unplaced"/>
</dbReference>
<accession>A0A914EL99</accession>
<organism evidence="2 3">
    <name type="scientific">Acrobeloides nanus</name>
    <dbReference type="NCBI Taxonomy" id="290746"/>
    <lineage>
        <taxon>Eukaryota</taxon>
        <taxon>Metazoa</taxon>
        <taxon>Ecdysozoa</taxon>
        <taxon>Nematoda</taxon>
        <taxon>Chromadorea</taxon>
        <taxon>Rhabditida</taxon>
        <taxon>Tylenchina</taxon>
        <taxon>Cephalobomorpha</taxon>
        <taxon>Cephaloboidea</taxon>
        <taxon>Cephalobidae</taxon>
        <taxon>Acrobeloides</taxon>
    </lineage>
</organism>
<keyword evidence="2" id="KW-1185">Reference proteome</keyword>
<protein>
    <submittedName>
        <fullName evidence="3">Uncharacterized protein</fullName>
    </submittedName>
</protein>
<dbReference type="SUPFAM" id="SSF81321">
    <property type="entry name" value="Family A G protein-coupled receptor-like"/>
    <property type="match status" value="1"/>
</dbReference>
<proteinExistence type="predicted"/>
<keyword evidence="1" id="KW-0472">Membrane</keyword>
<feature type="transmembrane region" description="Helical" evidence="1">
    <location>
        <begin position="72"/>
        <end position="93"/>
    </location>
</feature>
<name>A0A914EL99_9BILA</name>
<feature type="transmembrane region" description="Helical" evidence="1">
    <location>
        <begin position="33"/>
        <end position="60"/>
    </location>
</feature>
<evidence type="ECO:0000313" key="3">
    <source>
        <dbReference type="WBParaSite" id="ACRNAN_scaffold8542.g7414.t1"/>
    </source>
</evidence>
<dbReference type="AlphaFoldDB" id="A0A914EL99"/>
<reference evidence="3" key="1">
    <citation type="submission" date="2022-11" db="UniProtKB">
        <authorList>
            <consortium name="WormBaseParasite"/>
        </authorList>
    </citation>
    <scope>IDENTIFICATION</scope>
</reference>
<evidence type="ECO:0000256" key="1">
    <source>
        <dbReference type="SAM" id="Phobius"/>
    </source>
</evidence>
<keyword evidence="1" id="KW-0812">Transmembrane</keyword>
<sequence>MNISSNESMNNSSDYQYEISYYDYNDLWSKEDLLLFGLICMIPVACGLPIYLLVLYIFVTKPEFKTELTYRMMVYYGLADLVQMLYYIIWAVMCISDSSFGFTISMVGIKSFSFKTLSLDG</sequence>